<gene>
    <name evidence="3" type="ORF">DW723_17510</name>
</gene>
<dbReference type="RefSeq" id="WP_118013213.1">
    <property type="nucleotide sequence ID" value="NZ_QSGT01000033.1"/>
</dbReference>
<dbReference type="Pfam" id="PF01381">
    <property type="entry name" value="HTH_3"/>
    <property type="match status" value="1"/>
</dbReference>
<dbReference type="PANTHER" id="PTHR46797">
    <property type="entry name" value="HTH-TYPE TRANSCRIPTIONAL REGULATOR"/>
    <property type="match status" value="1"/>
</dbReference>
<evidence type="ECO:0000256" key="1">
    <source>
        <dbReference type="ARBA" id="ARBA00023125"/>
    </source>
</evidence>
<organism evidence="3 4">
    <name type="scientific">Blautia obeum</name>
    <dbReference type="NCBI Taxonomy" id="40520"/>
    <lineage>
        <taxon>Bacteria</taxon>
        <taxon>Bacillati</taxon>
        <taxon>Bacillota</taxon>
        <taxon>Clostridia</taxon>
        <taxon>Lachnospirales</taxon>
        <taxon>Lachnospiraceae</taxon>
        <taxon>Blautia</taxon>
    </lineage>
</organism>
<dbReference type="GO" id="GO:0003700">
    <property type="term" value="F:DNA-binding transcription factor activity"/>
    <property type="evidence" value="ECO:0007669"/>
    <property type="project" value="TreeGrafter"/>
</dbReference>
<protein>
    <submittedName>
        <fullName evidence="3">XRE family transcriptional regulator</fullName>
    </submittedName>
</protein>
<evidence type="ECO:0000259" key="2">
    <source>
        <dbReference type="PROSITE" id="PS50943"/>
    </source>
</evidence>
<dbReference type="GO" id="GO:0005829">
    <property type="term" value="C:cytosol"/>
    <property type="evidence" value="ECO:0007669"/>
    <property type="project" value="TreeGrafter"/>
</dbReference>
<name>A0A414K4Z2_9FIRM</name>
<sequence>MDMKEKKTGKGNNFPTNCREVQQMKDMEINEKIRYFRKQRGLSQELLAERTGINVNTIRKYEIGIRKPKVEQLKKIADGLEISVIEFLDIEIENEADLIAMLKKISPFFKWDGLLHVLEGDICSK</sequence>
<feature type="domain" description="HTH cro/C1-type" evidence="2">
    <location>
        <begin position="33"/>
        <end position="87"/>
    </location>
</feature>
<proteinExistence type="predicted"/>
<reference evidence="3 4" key="1">
    <citation type="submission" date="2018-08" db="EMBL/GenBank/DDBJ databases">
        <title>A genome reference for cultivated species of the human gut microbiota.</title>
        <authorList>
            <person name="Zou Y."/>
            <person name="Xue W."/>
            <person name="Luo G."/>
        </authorList>
    </citation>
    <scope>NUCLEOTIDE SEQUENCE [LARGE SCALE GENOMIC DNA]</scope>
    <source>
        <strain evidence="3 4">AM27-32LB</strain>
    </source>
</reference>
<evidence type="ECO:0000313" key="3">
    <source>
        <dbReference type="EMBL" id="RHE68966.1"/>
    </source>
</evidence>
<dbReference type="InterPro" id="IPR001387">
    <property type="entry name" value="Cro/C1-type_HTH"/>
</dbReference>
<accession>A0A414K4Z2</accession>
<keyword evidence="1" id="KW-0238">DNA-binding</keyword>
<dbReference type="SUPFAM" id="SSF47413">
    <property type="entry name" value="lambda repressor-like DNA-binding domains"/>
    <property type="match status" value="1"/>
</dbReference>
<dbReference type="PANTHER" id="PTHR46797:SF1">
    <property type="entry name" value="METHYLPHOSPHONATE SYNTHASE"/>
    <property type="match status" value="1"/>
</dbReference>
<dbReference type="SMART" id="SM00530">
    <property type="entry name" value="HTH_XRE"/>
    <property type="match status" value="1"/>
</dbReference>
<dbReference type="PROSITE" id="PS50943">
    <property type="entry name" value="HTH_CROC1"/>
    <property type="match status" value="1"/>
</dbReference>
<dbReference type="Gene3D" id="1.10.260.40">
    <property type="entry name" value="lambda repressor-like DNA-binding domains"/>
    <property type="match status" value="1"/>
</dbReference>
<dbReference type="Proteomes" id="UP000283928">
    <property type="component" value="Unassembled WGS sequence"/>
</dbReference>
<dbReference type="InterPro" id="IPR010982">
    <property type="entry name" value="Lambda_DNA-bd_dom_sf"/>
</dbReference>
<dbReference type="AlphaFoldDB" id="A0A414K4Z2"/>
<comment type="caution">
    <text evidence="3">The sequence shown here is derived from an EMBL/GenBank/DDBJ whole genome shotgun (WGS) entry which is preliminary data.</text>
</comment>
<dbReference type="InterPro" id="IPR050807">
    <property type="entry name" value="TransReg_Diox_bact_type"/>
</dbReference>
<dbReference type="CDD" id="cd00093">
    <property type="entry name" value="HTH_XRE"/>
    <property type="match status" value="1"/>
</dbReference>
<dbReference type="GO" id="GO:0003677">
    <property type="term" value="F:DNA binding"/>
    <property type="evidence" value="ECO:0007669"/>
    <property type="project" value="UniProtKB-KW"/>
</dbReference>
<evidence type="ECO:0000313" key="4">
    <source>
        <dbReference type="Proteomes" id="UP000283928"/>
    </source>
</evidence>
<dbReference type="EMBL" id="QSKO01000049">
    <property type="protein sequence ID" value="RHE68966.1"/>
    <property type="molecule type" value="Genomic_DNA"/>
</dbReference>